<accession>A0AAD7MWL2</accession>
<evidence type="ECO:0008006" key="3">
    <source>
        <dbReference type="Google" id="ProtNLM"/>
    </source>
</evidence>
<name>A0AAD7MWL2_9AGAR</name>
<sequence>MDPALTCLFYNNDAPTDYQIGQIEYLLDAGETELADISDAITKLSLVVSRLEILQKYRARSLVPLRRVLSTVRRIPPEILADIFLCCRDNSAKSSHYSVTDAREAPLLLARVSSHWRNVVHNTPGLWDTVSLSGKPHFGVSAASLFHNLLSRSPTLPLTVSLTTPTKLSLSRQRNLTSSR</sequence>
<proteinExistence type="predicted"/>
<protein>
    <recommendedName>
        <fullName evidence="3">F-box domain-containing protein</fullName>
    </recommendedName>
</protein>
<dbReference type="AlphaFoldDB" id="A0AAD7MWL2"/>
<comment type="caution">
    <text evidence="1">The sequence shown here is derived from an EMBL/GenBank/DDBJ whole genome shotgun (WGS) entry which is preliminary data.</text>
</comment>
<evidence type="ECO:0000313" key="2">
    <source>
        <dbReference type="Proteomes" id="UP001215280"/>
    </source>
</evidence>
<evidence type="ECO:0000313" key="1">
    <source>
        <dbReference type="EMBL" id="KAJ7735862.1"/>
    </source>
</evidence>
<feature type="non-terminal residue" evidence="1">
    <location>
        <position position="180"/>
    </location>
</feature>
<dbReference type="Proteomes" id="UP001215280">
    <property type="component" value="Unassembled WGS sequence"/>
</dbReference>
<dbReference type="Gene3D" id="1.20.1280.50">
    <property type="match status" value="1"/>
</dbReference>
<gene>
    <name evidence="1" type="ORF">DFH07DRAFT_927960</name>
</gene>
<dbReference type="EMBL" id="JARJLG010000152">
    <property type="protein sequence ID" value="KAJ7735862.1"/>
    <property type="molecule type" value="Genomic_DNA"/>
</dbReference>
<reference evidence="1" key="1">
    <citation type="submission" date="2023-03" db="EMBL/GenBank/DDBJ databases">
        <title>Massive genome expansion in bonnet fungi (Mycena s.s.) driven by repeated elements and novel gene families across ecological guilds.</title>
        <authorList>
            <consortium name="Lawrence Berkeley National Laboratory"/>
            <person name="Harder C.B."/>
            <person name="Miyauchi S."/>
            <person name="Viragh M."/>
            <person name="Kuo A."/>
            <person name="Thoen E."/>
            <person name="Andreopoulos B."/>
            <person name="Lu D."/>
            <person name="Skrede I."/>
            <person name="Drula E."/>
            <person name="Henrissat B."/>
            <person name="Morin E."/>
            <person name="Kohler A."/>
            <person name="Barry K."/>
            <person name="LaButti K."/>
            <person name="Morin E."/>
            <person name="Salamov A."/>
            <person name="Lipzen A."/>
            <person name="Mereny Z."/>
            <person name="Hegedus B."/>
            <person name="Baldrian P."/>
            <person name="Stursova M."/>
            <person name="Weitz H."/>
            <person name="Taylor A."/>
            <person name="Grigoriev I.V."/>
            <person name="Nagy L.G."/>
            <person name="Martin F."/>
            <person name="Kauserud H."/>
        </authorList>
    </citation>
    <scope>NUCLEOTIDE SEQUENCE</scope>
    <source>
        <strain evidence="1">CBHHK188m</strain>
    </source>
</reference>
<organism evidence="1 2">
    <name type="scientific">Mycena maculata</name>
    <dbReference type="NCBI Taxonomy" id="230809"/>
    <lineage>
        <taxon>Eukaryota</taxon>
        <taxon>Fungi</taxon>
        <taxon>Dikarya</taxon>
        <taxon>Basidiomycota</taxon>
        <taxon>Agaricomycotina</taxon>
        <taxon>Agaricomycetes</taxon>
        <taxon>Agaricomycetidae</taxon>
        <taxon>Agaricales</taxon>
        <taxon>Marasmiineae</taxon>
        <taxon>Mycenaceae</taxon>
        <taxon>Mycena</taxon>
    </lineage>
</organism>
<keyword evidence="2" id="KW-1185">Reference proteome</keyword>